<organism evidence="2 3">
    <name type="scientific">Aspergillus granulosus</name>
    <dbReference type="NCBI Taxonomy" id="176169"/>
    <lineage>
        <taxon>Eukaryota</taxon>
        <taxon>Fungi</taxon>
        <taxon>Dikarya</taxon>
        <taxon>Ascomycota</taxon>
        <taxon>Pezizomycotina</taxon>
        <taxon>Eurotiomycetes</taxon>
        <taxon>Eurotiomycetidae</taxon>
        <taxon>Eurotiales</taxon>
        <taxon>Aspergillaceae</taxon>
        <taxon>Aspergillus</taxon>
        <taxon>Aspergillus subgen. Nidulantes</taxon>
    </lineage>
</organism>
<evidence type="ECO:0000256" key="1">
    <source>
        <dbReference type="SAM" id="MobiDB-lite"/>
    </source>
</evidence>
<feature type="compositionally biased region" description="Polar residues" evidence="1">
    <location>
        <begin position="90"/>
        <end position="103"/>
    </location>
</feature>
<name>A0ABR4H4K6_9EURO</name>
<feature type="compositionally biased region" description="Polar residues" evidence="1">
    <location>
        <begin position="12"/>
        <end position="22"/>
    </location>
</feature>
<feature type="compositionally biased region" description="Low complexity" evidence="1">
    <location>
        <begin position="152"/>
        <end position="163"/>
    </location>
</feature>
<protein>
    <submittedName>
        <fullName evidence="2">Uncharacterized protein</fullName>
    </submittedName>
</protein>
<comment type="caution">
    <text evidence="2">The sequence shown here is derived from an EMBL/GenBank/DDBJ whole genome shotgun (WGS) entry which is preliminary data.</text>
</comment>
<reference evidence="2 3" key="1">
    <citation type="submission" date="2024-07" db="EMBL/GenBank/DDBJ databases">
        <title>Section-level genome sequencing and comparative genomics of Aspergillus sections Usti and Cavernicolus.</title>
        <authorList>
            <consortium name="Lawrence Berkeley National Laboratory"/>
            <person name="Nybo J.L."/>
            <person name="Vesth T.C."/>
            <person name="Theobald S."/>
            <person name="Frisvad J.C."/>
            <person name="Larsen T.O."/>
            <person name="Kjaerboelling I."/>
            <person name="Rothschild-Mancinelli K."/>
            <person name="Lyhne E.K."/>
            <person name="Kogle M.E."/>
            <person name="Barry K."/>
            <person name="Clum A."/>
            <person name="Na H."/>
            <person name="Ledsgaard L."/>
            <person name="Lin J."/>
            <person name="Lipzen A."/>
            <person name="Kuo A."/>
            <person name="Riley R."/>
            <person name="Mondo S."/>
            <person name="Labutti K."/>
            <person name="Haridas S."/>
            <person name="Pangalinan J."/>
            <person name="Salamov A.A."/>
            <person name="Simmons B.A."/>
            <person name="Magnuson J.K."/>
            <person name="Chen J."/>
            <person name="Drula E."/>
            <person name="Henrissat B."/>
            <person name="Wiebenga A."/>
            <person name="Lubbers R.J."/>
            <person name="Gomes A.C."/>
            <person name="Makela M.R."/>
            <person name="Stajich J."/>
            <person name="Grigoriev I.V."/>
            <person name="Mortensen U.H."/>
            <person name="De Vries R.P."/>
            <person name="Baker S.E."/>
            <person name="Andersen M.R."/>
        </authorList>
    </citation>
    <scope>NUCLEOTIDE SEQUENCE [LARGE SCALE GENOMIC DNA]</scope>
    <source>
        <strain evidence="2 3">CBS 588.65</strain>
    </source>
</reference>
<evidence type="ECO:0000313" key="3">
    <source>
        <dbReference type="Proteomes" id="UP001610334"/>
    </source>
</evidence>
<evidence type="ECO:0000313" key="2">
    <source>
        <dbReference type="EMBL" id="KAL2810380.1"/>
    </source>
</evidence>
<dbReference type="EMBL" id="JBFXLT010000072">
    <property type="protein sequence ID" value="KAL2810380.1"/>
    <property type="molecule type" value="Genomic_DNA"/>
</dbReference>
<gene>
    <name evidence="2" type="ORF">BJX63DRAFT_423096</name>
</gene>
<feature type="region of interest" description="Disordered" evidence="1">
    <location>
        <begin position="371"/>
        <end position="390"/>
    </location>
</feature>
<dbReference type="Proteomes" id="UP001610334">
    <property type="component" value="Unassembled WGS sequence"/>
</dbReference>
<feature type="region of interest" description="Disordered" evidence="1">
    <location>
        <begin position="75"/>
        <end position="103"/>
    </location>
</feature>
<feature type="compositionally biased region" description="Polar residues" evidence="1">
    <location>
        <begin position="377"/>
        <end position="386"/>
    </location>
</feature>
<sequence>MPPSRTPAHATPRQNARPQFASTPRFFLSQRSVGQHKRAENRDLILSEDDADSIHLIPTQTAPRGPTSRKDVIEDINSELGQEQDAYEQPVNSTQAANLPSSPSVDVAELDAEIDELFGPTRSRAKRRRISVDLEAPIIQTQTRKPRDLIQSSSPGPSFSAAEPPSPSLPYRTTPIPPRNPATPATAKPSARSFPRFLVPSVLNPPLSTQSQPRVRPLAATPGPTARKPTFVLPRSPSPEQEDPNGIPTPFSPSSRALRRKRCQRSSAPNYLSGGMAAEVRSWILEMGTKREHRIQAVRDARNGGDPSSVDLQSYSLVVRITSLHRSALGSCGPLTFIQGQEVLALQQMETVDGRDTPQRIRNVLLLGAPRTGPDQLHTSASTSGSGPRVGDVVGVHRGLVWEIDMETDTTAMPEQEQILRRESDRAPVSGRWLVGMEWEVISSSS</sequence>
<keyword evidence="3" id="KW-1185">Reference proteome</keyword>
<proteinExistence type="predicted"/>
<feature type="region of interest" description="Disordered" evidence="1">
    <location>
        <begin position="137"/>
        <end position="269"/>
    </location>
</feature>
<accession>A0ABR4H4K6</accession>
<feature type="region of interest" description="Disordered" evidence="1">
    <location>
        <begin position="1"/>
        <end position="41"/>
    </location>
</feature>